<evidence type="ECO:0000256" key="3">
    <source>
        <dbReference type="SAM" id="Phobius"/>
    </source>
</evidence>
<feature type="domain" description="Tyr recombinase" evidence="4">
    <location>
        <begin position="479"/>
        <end position="646"/>
    </location>
</feature>
<feature type="transmembrane region" description="Helical" evidence="3">
    <location>
        <begin position="35"/>
        <end position="52"/>
    </location>
</feature>
<keyword evidence="3" id="KW-0472">Membrane</keyword>
<evidence type="ECO:0000313" key="6">
    <source>
        <dbReference type="Proteomes" id="UP000183471"/>
    </source>
</evidence>
<accession>A0ABY0TD72</accession>
<comment type="caution">
    <text evidence="5">The sequence shown here is derived from an EMBL/GenBank/DDBJ whole genome shotgun (WGS) entry which is preliminary data.</text>
</comment>
<dbReference type="PROSITE" id="PS51898">
    <property type="entry name" value="TYR_RECOMBINASE"/>
    <property type="match status" value="1"/>
</dbReference>
<dbReference type="Proteomes" id="UP000183471">
    <property type="component" value="Unassembled WGS sequence"/>
</dbReference>
<proteinExistence type="predicted"/>
<feature type="coiled-coil region" evidence="2">
    <location>
        <begin position="320"/>
        <end position="378"/>
    </location>
</feature>
<gene>
    <name evidence="5" type="ORF">SAMN05216402_1713</name>
</gene>
<sequence length="658" mass="73611">MFERAMKNRGDTHTPQGFYSFASTNGKPWYRSRRFGIFSVVFLISATIGLVYDYSRPAIYRSSATLLTSAMTAIDRESGDPDIQHVAIQRQVLLGHELIAETLSRLKAANKSLLRLTTSDIQTLLHVEPVSETNLVEIQAEDSDSKFLPILINTWIDVYLDARNEEVKRLTSDTTRILEDELKGLSDKVDFARTELEAFRTTHDISSTGREENEALARLKGLTDSLNKASEEEVKARANVDAIKSAISRGKTVVPNEEKGSVTELQLRLQNLREKLADLDKRYTREYINLHPEFKFIPEQIKQLETTIKSKHQEGRDVVLADAEVVYAAAQQTAREIRSQLNEHKHQASAFTTKFAKHDALKTDLESLEKLHRETQERLVQVKTGQKEKYPQVTVISRAYESRNPVRPDYGRDALIAIAGSFLLGLFSVWVFEYLTQKKEEQPSPIAVFGIHSYSPPSRELANYPQTESIPLDHKANNALMSPSSRELSSHQLRVLLNASNLKAKQLISLLLSGLSVDEAAALQPGQIDLQAATISVIGKTPRVIPLCGALKSLFEQSDGQPAWNWDDPGLRIDLSAALVCAAVDSGLPDPQGITAEAIRHSYITYLVRQGLRLSDLEQITGYLEPSVILGYSAYSPPQQGRHIYEIELFHPALITST</sequence>
<dbReference type="InterPro" id="IPR050445">
    <property type="entry name" value="Bact_polysacc_biosynth/exp"/>
</dbReference>
<organism evidence="5 6">
    <name type="scientific">Nitrosospira multiformis</name>
    <dbReference type="NCBI Taxonomy" id="1231"/>
    <lineage>
        <taxon>Bacteria</taxon>
        <taxon>Pseudomonadati</taxon>
        <taxon>Pseudomonadota</taxon>
        <taxon>Betaproteobacteria</taxon>
        <taxon>Nitrosomonadales</taxon>
        <taxon>Nitrosomonadaceae</taxon>
        <taxon>Nitrosospira</taxon>
    </lineage>
</organism>
<evidence type="ECO:0000313" key="5">
    <source>
        <dbReference type="EMBL" id="SDQ65372.1"/>
    </source>
</evidence>
<reference evidence="5 6" key="1">
    <citation type="submission" date="2016-10" db="EMBL/GenBank/DDBJ databases">
        <authorList>
            <person name="Varghese N."/>
            <person name="Submissions S."/>
        </authorList>
    </citation>
    <scope>NUCLEOTIDE SEQUENCE [LARGE SCALE GENOMIC DNA]</scope>
    <source>
        <strain evidence="5 6">Nl1</strain>
    </source>
</reference>
<keyword evidence="3" id="KW-1133">Transmembrane helix</keyword>
<name>A0ABY0TD72_9PROT</name>
<dbReference type="InterPro" id="IPR002104">
    <property type="entry name" value="Integrase_catalytic"/>
</dbReference>
<keyword evidence="1" id="KW-0233">DNA recombination</keyword>
<keyword evidence="6" id="KW-1185">Reference proteome</keyword>
<dbReference type="SUPFAM" id="SSF56349">
    <property type="entry name" value="DNA breaking-rejoining enzymes"/>
    <property type="match status" value="1"/>
</dbReference>
<dbReference type="EMBL" id="FNKY01000001">
    <property type="protein sequence ID" value="SDQ65372.1"/>
    <property type="molecule type" value="Genomic_DNA"/>
</dbReference>
<feature type="coiled-coil region" evidence="2">
    <location>
        <begin position="175"/>
        <end position="289"/>
    </location>
</feature>
<dbReference type="PANTHER" id="PTHR32309">
    <property type="entry name" value="TYROSINE-PROTEIN KINASE"/>
    <property type="match status" value="1"/>
</dbReference>
<evidence type="ECO:0000256" key="2">
    <source>
        <dbReference type="SAM" id="Coils"/>
    </source>
</evidence>
<protein>
    <submittedName>
        <fullName evidence="5">Uncharacterized protein involved in exopolysaccharide biosynthesis</fullName>
    </submittedName>
</protein>
<keyword evidence="2" id="KW-0175">Coiled coil</keyword>
<evidence type="ECO:0000256" key="1">
    <source>
        <dbReference type="ARBA" id="ARBA00023172"/>
    </source>
</evidence>
<dbReference type="PANTHER" id="PTHR32309:SF31">
    <property type="entry name" value="CAPSULAR EXOPOLYSACCHARIDE FAMILY"/>
    <property type="match status" value="1"/>
</dbReference>
<dbReference type="InterPro" id="IPR013762">
    <property type="entry name" value="Integrase-like_cat_sf"/>
</dbReference>
<dbReference type="Gene3D" id="1.10.443.10">
    <property type="entry name" value="Intergrase catalytic core"/>
    <property type="match status" value="1"/>
</dbReference>
<evidence type="ECO:0000259" key="4">
    <source>
        <dbReference type="PROSITE" id="PS51898"/>
    </source>
</evidence>
<dbReference type="InterPro" id="IPR011010">
    <property type="entry name" value="DNA_brk_join_enz"/>
</dbReference>
<keyword evidence="3" id="KW-0812">Transmembrane</keyword>